<dbReference type="InterPro" id="IPR024078">
    <property type="entry name" value="LmbE-like_dom_sf"/>
</dbReference>
<evidence type="ECO:0000313" key="3">
    <source>
        <dbReference type="Proteomes" id="UP001499990"/>
    </source>
</evidence>
<dbReference type="Proteomes" id="UP001499990">
    <property type="component" value="Unassembled WGS sequence"/>
</dbReference>
<evidence type="ECO:0000256" key="1">
    <source>
        <dbReference type="ARBA" id="ARBA00022833"/>
    </source>
</evidence>
<dbReference type="SUPFAM" id="SSF102588">
    <property type="entry name" value="LmbE-like"/>
    <property type="match status" value="1"/>
</dbReference>
<accession>A0ABP6SNN1</accession>
<reference evidence="3" key="1">
    <citation type="journal article" date="2019" name="Int. J. Syst. Evol. Microbiol.">
        <title>The Global Catalogue of Microorganisms (GCM) 10K type strain sequencing project: providing services to taxonomists for standard genome sequencing and annotation.</title>
        <authorList>
            <consortium name="The Broad Institute Genomics Platform"/>
            <consortium name="The Broad Institute Genome Sequencing Center for Infectious Disease"/>
            <person name="Wu L."/>
            <person name="Ma J."/>
        </authorList>
    </citation>
    <scope>NUCLEOTIDE SEQUENCE [LARGE SCALE GENOMIC DNA]</scope>
    <source>
        <strain evidence="3">JCM 9651</strain>
    </source>
</reference>
<dbReference type="PANTHER" id="PTHR12993">
    <property type="entry name" value="N-ACETYLGLUCOSAMINYL-PHOSPHATIDYLINOSITOL DE-N-ACETYLASE-RELATED"/>
    <property type="match status" value="1"/>
</dbReference>
<protein>
    <submittedName>
        <fullName evidence="2">PIG-L family deacetylase</fullName>
    </submittedName>
</protein>
<comment type="caution">
    <text evidence="2">The sequence shown here is derived from an EMBL/GenBank/DDBJ whole genome shotgun (WGS) entry which is preliminary data.</text>
</comment>
<sequence length="261" mass="27733">MTPPSIPARPSLLGVFAHPDDEALLAGGVLAQHAASGADTAVVTATWASGSHRADELADALRVLGAGEPRMLGYADHRIPESAPGRLRLCDVPVDELVEVLVGHIRAVRPQILITHDAYGQLTGRPDHVRTHQAVTLAFHAAGLEHRCPDAGAPWQPAALYAAATHPHSGVGELGALLERVGKKVLSVPDHHVTVTVDVSGHLEQKWAAILAHRGEVARERPLPGILARLPEGDRNQIIQTEHFTRLTPGPTKGDPAQLII</sequence>
<dbReference type="InterPro" id="IPR003737">
    <property type="entry name" value="GlcNAc_PI_deacetylase-related"/>
</dbReference>
<organism evidence="2 3">
    <name type="scientific">Streptomyces sannanensis</name>
    <dbReference type="NCBI Taxonomy" id="285536"/>
    <lineage>
        <taxon>Bacteria</taxon>
        <taxon>Bacillati</taxon>
        <taxon>Actinomycetota</taxon>
        <taxon>Actinomycetes</taxon>
        <taxon>Kitasatosporales</taxon>
        <taxon>Streptomycetaceae</taxon>
        <taxon>Streptomyces</taxon>
    </lineage>
</organism>
<gene>
    <name evidence="2" type="ORF">GCM10020367_70000</name>
</gene>
<dbReference type="Pfam" id="PF02585">
    <property type="entry name" value="PIG-L"/>
    <property type="match status" value="1"/>
</dbReference>
<dbReference type="RefSeq" id="WP_345045425.1">
    <property type="nucleotide sequence ID" value="NZ_BAAAYL010000002.1"/>
</dbReference>
<name>A0ABP6SNN1_9ACTN</name>
<dbReference type="EMBL" id="BAAAYL010000002">
    <property type="protein sequence ID" value="GAA3380887.1"/>
    <property type="molecule type" value="Genomic_DNA"/>
</dbReference>
<evidence type="ECO:0000313" key="2">
    <source>
        <dbReference type="EMBL" id="GAA3380887.1"/>
    </source>
</evidence>
<dbReference type="Gene3D" id="3.40.50.10320">
    <property type="entry name" value="LmbE-like"/>
    <property type="match status" value="1"/>
</dbReference>
<proteinExistence type="predicted"/>
<keyword evidence="1" id="KW-0862">Zinc</keyword>
<keyword evidence="3" id="KW-1185">Reference proteome</keyword>
<dbReference type="PANTHER" id="PTHR12993:SF11">
    <property type="entry name" value="N-ACETYLGLUCOSAMINYL-PHOSPHATIDYLINOSITOL DE-N-ACETYLASE"/>
    <property type="match status" value="1"/>
</dbReference>